<keyword evidence="3" id="KW-1185">Reference proteome</keyword>
<evidence type="ECO:0000256" key="1">
    <source>
        <dbReference type="SAM" id="MobiDB-lite"/>
    </source>
</evidence>
<dbReference type="EMBL" id="CAUYUJ010017011">
    <property type="protein sequence ID" value="CAK0870879.1"/>
    <property type="molecule type" value="Genomic_DNA"/>
</dbReference>
<feature type="region of interest" description="Disordered" evidence="1">
    <location>
        <begin position="232"/>
        <end position="254"/>
    </location>
</feature>
<accession>A0ABN9VF18</accession>
<evidence type="ECO:0000313" key="2">
    <source>
        <dbReference type="EMBL" id="CAK0870879.1"/>
    </source>
</evidence>
<sequence length="1894" mass="215028">MISTFGLGLSLMEFDPEAWTRWVTGDLQGLTLRRNKEFVEDISDEEGGASDKEKDRHSFVQTGGLAKYRQMIQKEEKAELKHQLDKIGQMKSGLHTAKGELVLASCRGTVAGWRQTSPIAELLALVRAVQVTAGDGTYVPDAAYVGCSWGSPRANRALRTGTLGVPVSPLSADALADYDGGEPLEALSQEEEREENNLVAEQVRSRTCSQDNIPLRYYDYVMANAPQMNGGIPAGPHIMQSNTKTPPSWDPARESSYPLRDWITDIRMWEAMTDIPARSIAPAVVLQLSGLAREISREVPPDQLQDGVYMDLRDGAGHRWCSGLDLLIHGLRRKFMPLEAETAIASMTDLVAFRRRPEGCWCSNCHKIFYDREDPDSTETSDDDGNDLAESTFHISAQMSDSDLYEVYALAKKHWGRRAVDVSKDDEKEYEDSYYPDVEEEGSRLCESHARPDLQEGVRRDCASSASWDMLSTPSEFVDIGNETIQMIEQAKARIIDDPDMEATLGEHRSNDEQIDSGTKPAGLKWFAGPVFERCDETRQVFLEATRIDGKECLLIDPGAYDNLVGDRWVMRMGALARQAGLETTQRLMDQSIGVEGVGTNAQIAKEEVTMPGASKDERGKVHQISYKAPVVPDSDIPALWGKRSLKHNRAVVDMINNKLYSCGPGRVQFTPPPGTLTFNLEDSRSGHLLLPISHFFGNGKDKKVRAKQEPATWHASAPVIVKPMIKDKVKEDEDPDIIAIDEDNGHPIRTKLLSQAHITYTRLSLLHTSTMPVDSHMVVMKSKTVSFYPTDSAKAYKEKLKSRKAEGHEPKKKVKRIIDPDVMDDCGEDLGELNYLQNEEVCWWEMPDNEEYPLLLTILHLDYRLQQQRQRQQVLLRHRPHQKKRLTHVLVGRRLDLIYVLDVGEIESARIRHTIASRDSVDIRWYNRWSTIVPRAERVEIGTIPDTLLTQTIQEYRQHERQVPDIEYILEQEKKRRTPPHILKPDHQVLPRQQLGKAMMTYNLILKLDPLERFQMQQRRKPFFLQEDQDLRPGQRFLEWCNVLYVVCIYDFGTLQPNDYETFSQPQGYHGNAQERLKIAARTRTRPAAQLGDLRVGDSVDIFRDPPNKDVTGWRGPCKVVAMDRADEGIIDVRWQGRTLPCRPADVRKAVTWWTLIAAPGRGDTKPYQLLVYYVENMAAGTTLLLGYEIGEDGHWRMTKTSRRLPTLTTAAFHDRIRCPTFQHRAVRYGRAIRMTRTNDRIDGIAGRHPRPPSTRNPRHLSLRLKGPTWRPFQQPYRIEPDGNSDVQDLWLEPWDPGWMRHVRTEFSFFRAILDNRSPPDAEYWLDSRVLEAVEVATHLENTERETQALEVEFGSEISRLVIMTSDTHDFPKSEIFSLFANDERHRIILSVNSTGKTKMVIEREADELNKEDLIKHRVEVEKAMSKELGNWIELGALKQRSRQGCTNLMDSRWVIRWKKQPDGKLAVKARLCIKGFKDMQQDRLDTFSATASRQSQRIVNFIAASRPKWMLWSCDVGSAFLKGLTFQDVADMTGEPLRTVQLDLPKDTVKIARQFEPLSNYDVNRHCLEMVRPGFGLKDAPRLWNLRLKQVMTKLQLLPLVTDSQFYCKWAGPRCEPVPRELVPINADKEAARGTDVLFTDPDIAIEDLQMVCSTHVDDLKGASTEPIADAFMDALESEFGKLTRQKRRFEHCGVIHDQHEDGSAWCSQDHYAAQLRPMQPDCLAVRAAVIAIAGRDFMPKGGLCAAVEFYSRKQPRVCRSTFSAELASVDGGISNALLTQVMVCEIVHGPLTAKQIQKFMDTGRLPVDLHVCTDNRGLFTALGATELKAPAEPHLLYLLRALRDRLEAGTLCKLWWVDTRAMISDALTKGGLAREPSLEAMGDGSFDDNRR</sequence>
<name>A0ABN9VF18_9DINO</name>
<feature type="region of interest" description="Disordered" evidence="1">
    <location>
        <begin position="1243"/>
        <end position="1263"/>
    </location>
</feature>
<reference evidence="2" key="1">
    <citation type="submission" date="2023-10" db="EMBL/GenBank/DDBJ databases">
        <authorList>
            <person name="Chen Y."/>
            <person name="Shah S."/>
            <person name="Dougan E. K."/>
            <person name="Thang M."/>
            <person name="Chan C."/>
        </authorList>
    </citation>
    <scope>NUCLEOTIDE SEQUENCE [LARGE SCALE GENOMIC DNA]</scope>
</reference>
<gene>
    <name evidence="2" type="ORF">PCOR1329_LOCUS56863</name>
</gene>
<organism evidence="2 3">
    <name type="scientific">Prorocentrum cordatum</name>
    <dbReference type="NCBI Taxonomy" id="2364126"/>
    <lineage>
        <taxon>Eukaryota</taxon>
        <taxon>Sar</taxon>
        <taxon>Alveolata</taxon>
        <taxon>Dinophyceae</taxon>
        <taxon>Prorocentrales</taxon>
        <taxon>Prorocentraceae</taxon>
        <taxon>Prorocentrum</taxon>
    </lineage>
</organism>
<dbReference type="Proteomes" id="UP001189429">
    <property type="component" value="Unassembled WGS sequence"/>
</dbReference>
<evidence type="ECO:0008006" key="4">
    <source>
        <dbReference type="Google" id="ProtNLM"/>
    </source>
</evidence>
<comment type="caution">
    <text evidence="2">The sequence shown here is derived from an EMBL/GenBank/DDBJ whole genome shotgun (WGS) entry which is preliminary data.</text>
</comment>
<protein>
    <recommendedName>
        <fullName evidence="4">Copia protein</fullName>
    </recommendedName>
</protein>
<proteinExistence type="predicted"/>
<evidence type="ECO:0000313" key="3">
    <source>
        <dbReference type="Proteomes" id="UP001189429"/>
    </source>
</evidence>